<reference evidence="1 2" key="1">
    <citation type="submission" date="2017-05" db="EMBL/GenBank/DDBJ databases">
        <title>The genome sequence of Geobacillus thermocatenulatus DSM 730.</title>
        <authorList>
            <person name="Ramaloko W.T."/>
            <person name="Koen N."/>
            <person name="Polliack S."/>
            <person name="Aliyu H."/>
            <person name="Lebre P."/>
            <person name="Mohr T."/>
            <person name="Oswald F."/>
            <person name="Zwick M."/>
            <person name="Neumann A."/>
            <person name="Syldatk C."/>
            <person name="Cowan D."/>
            <person name="De Maayer P."/>
        </authorList>
    </citation>
    <scope>NUCLEOTIDE SEQUENCE [LARGE SCALE GENOMIC DNA]</scope>
    <source>
        <strain evidence="1 2">BGSC 93A1</strain>
    </source>
</reference>
<accession>A0AA91TFS0</accession>
<evidence type="ECO:0000313" key="1">
    <source>
        <dbReference type="EMBL" id="OXB89695.1"/>
    </source>
</evidence>
<keyword evidence="2" id="KW-1185">Reference proteome</keyword>
<dbReference type="Proteomes" id="UP000198378">
    <property type="component" value="Unassembled WGS sequence"/>
</dbReference>
<evidence type="ECO:0000313" key="2">
    <source>
        <dbReference type="Proteomes" id="UP000198378"/>
    </source>
</evidence>
<comment type="caution">
    <text evidence="1">The sequence shown here is derived from an EMBL/GenBank/DDBJ whole genome shotgun (WGS) entry which is preliminary data.</text>
</comment>
<name>A0AA91TFS0_9BACL</name>
<dbReference type="AlphaFoldDB" id="A0AA91TFS0"/>
<sequence length="61" mass="6893">MRKTHISMGLSIRVHAVAREYLKQKEGCSPLTFVTNAGKGLNDANFMFNVCQVHPIFMIIQ</sequence>
<organism evidence="1 2">
    <name type="scientific">Geobacillus thermocatenulatus</name>
    <dbReference type="NCBI Taxonomy" id="33938"/>
    <lineage>
        <taxon>Bacteria</taxon>
        <taxon>Bacillati</taxon>
        <taxon>Bacillota</taxon>
        <taxon>Bacilli</taxon>
        <taxon>Bacillales</taxon>
        <taxon>Anoxybacillaceae</taxon>
        <taxon>Geobacillus</taxon>
        <taxon>Geobacillus thermoleovorans group</taxon>
    </lineage>
</organism>
<gene>
    <name evidence="1" type="ORF">B9L19_06480</name>
</gene>
<dbReference type="EMBL" id="NEWK01000001">
    <property type="protein sequence ID" value="OXB89695.1"/>
    <property type="molecule type" value="Genomic_DNA"/>
</dbReference>
<protein>
    <submittedName>
        <fullName evidence="1">Uncharacterized protein</fullName>
    </submittedName>
</protein>
<proteinExistence type="predicted"/>